<dbReference type="InterPro" id="IPR014729">
    <property type="entry name" value="Rossmann-like_a/b/a_fold"/>
</dbReference>
<dbReference type="PANTHER" id="PTHR46268">
    <property type="entry name" value="STRESS RESPONSE PROTEIN NHAX"/>
    <property type="match status" value="1"/>
</dbReference>
<dbReference type="Gene3D" id="3.40.50.620">
    <property type="entry name" value="HUPs"/>
    <property type="match status" value="1"/>
</dbReference>
<dbReference type="Proteomes" id="UP000184139">
    <property type="component" value="Unassembled WGS sequence"/>
</dbReference>
<feature type="domain" description="UspA" evidence="2">
    <location>
        <begin position="4"/>
        <end position="151"/>
    </location>
</feature>
<dbReference type="STRING" id="1121409.SAMN02745124_02906"/>
<evidence type="ECO:0000313" key="3">
    <source>
        <dbReference type="EMBL" id="SHH96572.1"/>
    </source>
</evidence>
<accession>A0A1M5XAA1</accession>
<organism evidence="3 4">
    <name type="scientific">Desulfofustis glycolicus DSM 9705</name>
    <dbReference type="NCBI Taxonomy" id="1121409"/>
    <lineage>
        <taxon>Bacteria</taxon>
        <taxon>Pseudomonadati</taxon>
        <taxon>Thermodesulfobacteriota</taxon>
        <taxon>Desulfobulbia</taxon>
        <taxon>Desulfobulbales</taxon>
        <taxon>Desulfocapsaceae</taxon>
        <taxon>Desulfofustis</taxon>
    </lineage>
</organism>
<dbReference type="InterPro" id="IPR006016">
    <property type="entry name" value="UspA"/>
</dbReference>
<dbReference type="OrthoDB" id="5431433at2"/>
<dbReference type="InterPro" id="IPR006015">
    <property type="entry name" value="Universal_stress_UspA"/>
</dbReference>
<comment type="similarity">
    <text evidence="1">Belongs to the universal stress protein A family.</text>
</comment>
<dbReference type="Pfam" id="PF00582">
    <property type="entry name" value="Usp"/>
    <property type="match status" value="1"/>
</dbReference>
<dbReference type="CDD" id="cd00293">
    <property type="entry name" value="USP-like"/>
    <property type="match status" value="1"/>
</dbReference>
<reference evidence="3 4" key="1">
    <citation type="submission" date="2016-11" db="EMBL/GenBank/DDBJ databases">
        <authorList>
            <person name="Jaros S."/>
            <person name="Januszkiewicz K."/>
            <person name="Wedrychowicz H."/>
        </authorList>
    </citation>
    <scope>NUCLEOTIDE SEQUENCE [LARGE SCALE GENOMIC DNA]</scope>
    <source>
        <strain evidence="3 4">DSM 9705</strain>
    </source>
</reference>
<keyword evidence="4" id="KW-1185">Reference proteome</keyword>
<name>A0A1M5XAA1_9BACT</name>
<protein>
    <submittedName>
        <fullName evidence="3">Nucleotide-binding universal stress protein, UspA family</fullName>
    </submittedName>
</protein>
<dbReference type="PANTHER" id="PTHR46268:SF6">
    <property type="entry name" value="UNIVERSAL STRESS PROTEIN UP12"/>
    <property type="match status" value="1"/>
</dbReference>
<evidence type="ECO:0000256" key="1">
    <source>
        <dbReference type="ARBA" id="ARBA00008791"/>
    </source>
</evidence>
<dbReference type="PRINTS" id="PR01438">
    <property type="entry name" value="UNVRSLSTRESS"/>
</dbReference>
<evidence type="ECO:0000313" key="4">
    <source>
        <dbReference type="Proteomes" id="UP000184139"/>
    </source>
</evidence>
<dbReference type="SUPFAM" id="SSF52402">
    <property type="entry name" value="Adenine nucleotide alpha hydrolases-like"/>
    <property type="match status" value="1"/>
</dbReference>
<dbReference type="AlphaFoldDB" id="A0A1M5XAA1"/>
<dbReference type="EMBL" id="FQXS01000018">
    <property type="protein sequence ID" value="SHH96572.1"/>
    <property type="molecule type" value="Genomic_DNA"/>
</dbReference>
<sequence>MVEVKKILACIDLSDYSEEVLDYAITLARMFRAEVVIINVINKREIDAISMAGQHYPELVNVATYMQRTKADRRSRIETLLDSVFAGNGIGIAIRIQAGVPFEEILLAINEEKVDLVVLGNKGRTNLARTLLGSHAEKVFRHSPVPVLNVRNRQKFAAAAERRSR</sequence>
<proteinExistence type="inferred from homology"/>
<evidence type="ECO:0000259" key="2">
    <source>
        <dbReference type="Pfam" id="PF00582"/>
    </source>
</evidence>
<gene>
    <name evidence="3" type="ORF">SAMN02745124_02906</name>
</gene>